<dbReference type="Proteomes" id="UP000003835">
    <property type="component" value="Unassembled WGS sequence"/>
</dbReference>
<name>B4VS71_9CYAN</name>
<evidence type="ECO:0000313" key="1">
    <source>
        <dbReference type="EMBL" id="EDX75292.1"/>
    </source>
</evidence>
<accession>B4VS71</accession>
<keyword evidence="2" id="KW-1185">Reference proteome</keyword>
<dbReference type="STRING" id="118168.MC7420_2296"/>
<gene>
    <name evidence="1" type="ORF">MC7420_2296</name>
</gene>
<dbReference type="AlphaFoldDB" id="B4VS71"/>
<organism evidence="1 2">
    <name type="scientific">Coleofasciculus chthonoplastes PCC 7420</name>
    <dbReference type="NCBI Taxonomy" id="118168"/>
    <lineage>
        <taxon>Bacteria</taxon>
        <taxon>Bacillati</taxon>
        <taxon>Cyanobacteriota</taxon>
        <taxon>Cyanophyceae</taxon>
        <taxon>Coleofasciculales</taxon>
        <taxon>Coleofasciculaceae</taxon>
        <taxon>Coleofasciculus</taxon>
    </lineage>
</organism>
<protein>
    <submittedName>
        <fullName evidence="1">Uncharacterized protein</fullName>
    </submittedName>
</protein>
<dbReference type="HOGENOM" id="CLU_3006379_0_0_3"/>
<dbReference type="EMBL" id="DS989850">
    <property type="protein sequence ID" value="EDX75292.1"/>
    <property type="molecule type" value="Genomic_DNA"/>
</dbReference>
<dbReference type="RefSeq" id="WP_006101570.1">
    <property type="nucleotide sequence ID" value="NZ_DS989850.1"/>
</dbReference>
<proteinExistence type="predicted"/>
<reference evidence="1 2" key="1">
    <citation type="submission" date="2008-07" db="EMBL/GenBank/DDBJ databases">
        <authorList>
            <person name="Tandeau de Marsac N."/>
            <person name="Ferriera S."/>
            <person name="Johnson J."/>
            <person name="Kravitz S."/>
            <person name="Beeson K."/>
            <person name="Sutton G."/>
            <person name="Rogers Y.-H."/>
            <person name="Friedman R."/>
            <person name="Frazier M."/>
            <person name="Venter J.C."/>
        </authorList>
    </citation>
    <scope>NUCLEOTIDE SEQUENCE [LARGE SCALE GENOMIC DNA]</scope>
    <source>
        <strain evidence="1 2">PCC 7420</strain>
    </source>
</reference>
<sequence>MNIWNRNQRLQQIQQLNPITDHSLIGRLVAGYEFPWDITRALELAVNNSPLSSIEL</sequence>
<evidence type="ECO:0000313" key="2">
    <source>
        <dbReference type="Proteomes" id="UP000003835"/>
    </source>
</evidence>